<evidence type="ECO:0000256" key="1">
    <source>
        <dbReference type="ARBA" id="ARBA00010641"/>
    </source>
</evidence>
<feature type="region of interest" description="Disordered" evidence="6">
    <location>
        <begin position="1"/>
        <end position="22"/>
    </location>
</feature>
<dbReference type="InterPro" id="IPR013325">
    <property type="entry name" value="RNA_pol_sigma_r2"/>
</dbReference>
<dbReference type="NCBIfam" id="TIGR02937">
    <property type="entry name" value="sigma70-ECF"/>
    <property type="match status" value="1"/>
</dbReference>
<evidence type="ECO:0000256" key="2">
    <source>
        <dbReference type="ARBA" id="ARBA00023015"/>
    </source>
</evidence>
<dbReference type="InterPro" id="IPR007627">
    <property type="entry name" value="RNA_pol_sigma70_r2"/>
</dbReference>
<dbReference type="PANTHER" id="PTHR43133">
    <property type="entry name" value="RNA POLYMERASE ECF-TYPE SIGMA FACTO"/>
    <property type="match status" value="1"/>
</dbReference>
<comment type="similarity">
    <text evidence="1">Belongs to the sigma-70 factor family. ECF subfamily.</text>
</comment>
<keyword evidence="10" id="KW-1185">Reference proteome</keyword>
<evidence type="ECO:0000256" key="6">
    <source>
        <dbReference type="SAM" id="MobiDB-lite"/>
    </source>
</evidence>
<dbReference type="Proteomes" id="UP001500466">
    <property type="component" value="Unassembled WGS sequence"/>
</dbReference>
<keyword evidence="4" id="KW-0238">DNA-binding</keyword>
<dbReference type="InterPro" id="IPR013324">
    <property type="entry name" value="RNA_pol_sigma_r3/r4-like"/>
</dbReference>
<evidence type="ECO:0000259" key="8">
    <source>
        <dbReference type="Pfam" id="PF08281"/>
    </source>
</evidence>
<evidence type="ECO:0000259" key="7">
    <source>
        <dbReference type="Pfam" id="PF04542"/>
    </source>
</evidence>
<dbReference type="Gene3D" id="1.10.10.10">
    <property type="entry name" value="Winged helix-like DNA-binding domain superfamily/Winged helix DNA-binding domain"/>
    <property type="match status" value="1"/>
</dbReference>
<dbReference type="InterPro" id="IPR036388">
    <property type="entry name" value="WH-like_DNA-bd_sf"/>
</dbReference>
<keyword evidence="2" id="KW-0805">Transcription regulation</keyword>
<organism evidence="9 10">
    <name type="scientific">Yinghuangia aomiensis</name>
    <dbReference type="NCBI Taxonomy" id="676205"/>
    <lineage>
        <taxon>Bacteria</taxon>
        <taxon>Bacillati</taxon>
        <taxon>Actinomycetota</taxon>
        <taxon>Actinomycetes</taxon>
        <taxon>Kitasatosporales</taxon>
        <taxon>Streptomycetaceae</taxon>
        <taxon>Yinghuangia</taxon>
    </lineage>
</organism>
<dbReference type="SUPFAM" id="SSF88946">
    <property type="entry name" value="Sigma2 domain of RNA polymerase sigma factors"/>
    <property type="match status" value="1"/>
</dbReference>
<feature type="domain" description="RNA polymerase sigma factor 70 region 4 type 2" evidence="8">
    <location>
        <begin position="144"/>
        <end position="193"/>
    </location>
</feature>
<sequence length="203" mass="21866">MHGNAHDDPAPGEVPVEGGQAGEQATPEGLLVTRAVEGDDAAFEVLVRGHAPQLLALASRLLGSAAEAEDAVQDALVTAWRRLPEFRREAAFGTWLFRITTNRCLNILRARPATRPLDAAPEPPMADPALDPPRAAESAASARALNVALAALTADQRACWVLRELHGMSYEEIADVVGIAEPAVRGRLFRARRGLMEAMQPWR</sequence>
<protein>
    <submittedName>
        <fullName evidence="9">RNA polymerase sigma factor</fullName>
    </submittedName>
</protein>
<keyword evidence="3" id="KW-0731">Sigma factor</keyword>
<proteinExistence type="inferred from homology"/>
<reference evidence="10" key="1">
    <citation type="journal article" date="2019" name="Int. J. Syst. Evol. Microbiol.">
        <title>The Global Catalogue of Microorganisms (GCM) 10K type strain sequencing project: providing services to taxonomists for standard genome sequencing and annotation.</title>
        <authorList>
            <consortium name="The Broad Institute Genomics Platform"/>
            <consortium name="The Broad Institute Genome Sequencing Center for Infectious Disease"/>
            <person name="Wu L."/>
            <person name="Ma J."/>
        </authorList>
    </citation>
    <scope>NUCLEOTIDE SEQUENCE [LARGE SCALE GENOMIC DNA]</scope>
    <source>
        <strain evidence="10">JCM 17986</strain>
    </source>
</reference>
<comment type="caution">
    <text evidence="9">The sequence shown here is derived from an EMBL/GenBank/DDBJ whole genome shotgun (WGS) entry which is preliminary data.</text>
</comment>
<dbReference type="InterPro" id="IPR014284">
    <property type="entry name" value="RNA_pol_sigma-70_dom"/>
</dbReference>
<dbReference type="Pfam" id="PF04542">
    <property type="entry name" value="Sigma70_r2"/>
    <property type="match status" value="1"/>
</dbReference>
<feature type="domain" description="RNA polymerase sigma-70 region 2" evidence="7">
    <location>
        <begin position="46"/>
        <end position="111"/>
    </location>
</feature>
<dbReference type="InterPro" id="IPR039425">
    <property type="entry name" value="RNA_pol_sigma-70-like"/>
</dbReference>
<keyword evidence="5" id="KW-0804">Transcription</keyword>
<evidence type="ECO:0000313" key="9">
    <source>
        <dbReference type="EMBL" id="GAA4956801.1"/>
    </source>
</evidence>
<accession>A0ABP9H1Z2</accession>
<dbReference type="RefSeq" id="WP_345674884.1">
    <property type="nucleotide sequence ID" value="NZ_BAABHS010000005.1"/>
</dbReference>
<dbReference type="InterPro" id="IPR013249">
    <property type="entry name" value="RNA_pol_sigma70_r4_t2"/>
</dbReference>
<dbReference type="Gene3D" id="1.10.1740.10">
    <property type="match status" value="1"/>
</dbReference>
<dbReference type="Pfam" id="PF08281">
    <property type="entry name" value="Sigma70_r4_2"/>
    <property type="match status" value="1"/>
</dbReference>
<gene>
    <name evidence="9" type="ORF">GCM10023205_18880</name>
</gene>
<dbReference type="EMBL" id="BAABHS010000005">
    <property type="protein sequence ID" value="GAA4956801.1"/>
    <property type="molecule type" value="Genomic_DNA"/>
</dbReference>
<evidence type="ECO:0000256" key="4">
    <source>
        <dbReference type="ARBA" id="ARBA00023125"/>
    </source>
</evidence>
<evidence type="ECO:0000256" key="5">
    <source>
        <dbReference type="ARBA" id="ARBA00023163"/>
    </source>
</evidence>
<dbReference type="CDD" id="cd06171">
    <property type="entry name" value="Sigma70_r4"/>
    <property type="match status" value="1"/>
</dbReference>
<evidence type="ECO:0000256" key="3">
    <source>
        <dbReference type="ARBA" id="ARBA00023082"/>
    </source>
</evidence>
<dbReference type="SUPFAM" id="SSF88659">
    <property type="entry name" value="Sigma3 and sigma4 domains of RNA polymerase sigma factors"/>
    <property type="match status" value="1"/>
</dbReference>
<name>A0ABP9H1Z2_9ACTN</name>
<evidence type="ECO:0000313" key="10">
    <source>
        <dbReference type="Proteomes" id="UP001500466"/>
    </source>
</evidence>
<dbReference type="PANTHER" id="PTHR43133:SF8">
    <property type="entry name" value="RNA POLYMERASE SIGMA FACTOR HI_1459-RELATED"/>
    <property type="match status" value="1"/>
</dbReference>